<evidence type="ECO:0000259" key="12">
    <source>
        <dbReference type="PROSITE" id="PS50262"/>
    </source>
</evidence>
<evidence type="ECO:0000256" key="7">
    <source>
        <dbReference type="ARBA" id="ARBA00023136"/>
    </source>
</evidence>
<keyword evidence="3 10" id="KW-0812">Transmembrane</keyword>
<evidence type="ECO:0000256" key="4">
    <source>
        <dbReference type="ARBA" id="ARBA00022725"/>
    </source>
</evidence>
<feature type="domain" description="G-protein coupled receptors family 1 profile" evidence="12">
    <location>
        <begin position="41"/>
        <end position="288"/>
    </location>
</feature>
<evidence type="ECO:0000256" key="2">
    <source>
        <dbReference type="ARBA" id="ARBA00022606"/>
    </source>
</evidence>
<keyword evidence="4 11" id="KW-0552">Olfaction</keyword>
<dbReference type="FunFam" id="1.20.1070.10:FF:000001">
    <property type="entry name" value="Olfactory receptor"/>
    <property type="match status" value="1"/>
</dbReference>
<keyword evidence="9 10" id="KW-0807">Transducer</keyword>
<dbReference type="Proteomes" id="UP000515156">
    <property type="component" value="Chromosome 14"/>
</dbReference>
<dbReference type="GeneID" id="115457285"/>
<evidence type="ECO:0000313" key="14">
    <source>
        <dbReference type="RefSeq" id="XP_030042568.1"/>
    </source>
</evidence>
<sequence length="315" mass="35941">MAVKNETRVTEFIFLGLSSNRDVQMVFFVFFLLMYLLTITGNLLILTTIYVNSQLHSPMYFFLSNLSIIDLCFSTVTIPRSLVNFLLPSKPITFRDCMAQLFFLHFIGGAECFHLTLMAYDRYVAICKPLHYTTIMSRSVCLLLVISTWALGLIHAFSQVFPTIYLPFCGPNKIDHFFCETHALYLLVCSNSLITEIVDMLNTGVLILSCFLVIAISYTFIISTVFKIHSAEGRWKAFSTCSSHLLVLSFLFGSSVFIYVRPSVTFAADKPLSVFYTIVTPFLNPFIYTLRNKEVKKGMKKLGSRNISVFRIHRN</sequence>
<comment type="similarity">
    <text evidence="10">Belongs to the G-protein coupled receptor 1 family.</text>
</comment>
<dbReference type="Pfam" id="PF13853">
    <property type="entry name" value="7tm_4"/>
    <property type="match status" value="1"/>
</dbReference>
<dbReference type="PROSITE" id="PS00237">
    <property type="entry name" value="G_PROTEIN_RECEP_F1_1"/>
    <property type="match status" value="1"/>
</dbReference>
<feature type="transmembrane region" description="Helical" evidence="11">
    <location>
        <begin position="98"/>
        <end position="120"/>
    </location>
</feature>
<keyword evidence="7 11" id="KW-0472">Membrane</keyword>
<evidence type="ECO:0000256" key="10">
    <source>
        <dbReference type="RuleBase" id="RU000688"/>
    </source>
</evidence>
<feature type="transmembrane region" description="Helical" evidence="11">
    <location>
        <begin position="25"/>
        <end position="47"/>
    </location>
</feature>
<dbReference type="CDD" id="cd13954">
    <property type="entry name" value="7tmA_OR"/>
    <property type="match status" value="1"/>
</dbReference>
<feature type="transmembrane region" description="Helical" evidence="11">
    <location>
        <begin position="140"/>
        <end position="158"/>
    </location>
</feature>
<keyword evidence="6 10" id="KW-0297">G-protein coupled receptor</keyword>
<dbReference type="InterPro" id="IPR000725">
    <property type="entry name" value="Olfact_rcpt"/>
</dbReference>
<dbReference type="InterPro" id="IPR000276">
    <property type="entry name" value="GPCR_Rhodpsn"/>
</dbReference>
<feature type="transmembrane region" description="Helical" evidence="11">
    <location>
        <begin position="59"/>
        <end position="78"/>
    </location>
</feature>
<dbReference type="AlphaFoldDB" id="A0A6P7WQB8"/>
<name>A0A6P7WQB8_9AMPH</name>
<proteinExistence type="inferred from homology"/>
<dbReference type="KEGG" id="muo:115457285"/>
<evidence type="ECO:0000256" key="1">
    <source>
        <dbReference type="ARBA" id="ARBA00004651"/>
    </source>
</evidence>
<dbReference type="Gene3D" id="1.20.1070.10">
    <property type="entry name" value="Rhodopsin 7-helix transmembrane proteins"/>
    <property type="match status" value="1"/>
</dbReference>
<feature type="transmembrane region" description="Helical" evidence="11">
    <location>
        <begin position="205"/>
        <end position="226"/>
    </location>
</feature>
<dbReference type="InterPro" id="IPR017452">
    <property type="entry name" value="GPCR_Rhodpsn_7TM"/>
</dbReference>
<dbReference type="PROSITE" id="PS50262">
    <property type="entry name" value="G_PROTEIN_RECEP_F1_2"/>
    <property type="match status" value="1"/>
</dbReference>
<protein>
    <recommendedName>
        <fullName evidence="11">Olfactory receptor</fullName>
    </recommendedName>
</protein>
<dbReference type="InterPro" id="IPR050427">
    <property type="entry name" value="Olfactory_Receptors"/>
</dbReference>
<evidence type="ECO:0000256" key="11">
    <source>
        <dbReference type="RuleBase" id="RU363047"/>
    </source>
</evidence>
<feature type="transmembrane region" description="Helical" evidence="11">
    <location>
        <begin position="238"/>
        <end position="260"/>
    </location>
</feature>
<evidence type="ECO:0000256" key="9">
    <source>
        <dbReference type="ARBA" id="ARBA00023224"/>
    </source>
</evidence>
<dbReference type="PANTHER" id="PTHR48002">
    <property type="entry name" value="OLFACTORY RECEPTOR"/>
    <property type="match status" value="1"/>
</dbReference>
<dbReference type="PRINTS" id="PR00245">
    <property type="entry name" value="OLFACTORYR"/>
</dbReference>
<evidence type="ECO:0000313" key="13">
    <source>
        <dbReference type="Proteomes" id="UP000515156"/>
    </source>
</evidence>
<dbReference type="GO" id="GO:0004930">
    <property type="term" value="F:G protein-coupled receptor activity"/>
    <property type="evidence" value="ECO:0007669"/>
    <property type="project" value="UniProtKB-KW"/>
</dbReference>
<dbReference type="PRINTS" id="PR00237">
    <property type="entry name" value="GPCRRHODOPSN"/>
</dbReference>
<feature type="transmembrane region" description="Helical" evidence="11">
    <location>
        <begin position="272"/>
        <end position="290"/>
    </location>
</feature>
<dbReference type="GO" id="GO:0005886">
    <property type="term" value="C:plasma membrane"/>
    <property type="evidence" value="ECO:0007669"/>
    <property type="project" value="UniProtKB-SubCell"/>
</dbReference>
<keyword evidence="11" id="KW-1003">Cell membrane</keyword>
<keyword evidence="8 10" id="KW-0675">Receptor</keyword>
<dbReference type="OrthoDB" id="10017003at2759"/>
<dbReference type="GO" id="GO:0004984">
    <property type="term" value="F:olfactory receptor activity"/>
    <property type="evidence" value="ECO:0007669"/>
    <property type="project" value="InterPro"/>
</dbReference>
<dbReference type="SUPFAM" id="SSF81321">
    <property type="entry name" value="Family A G protein-coupled receptor-like"/>
    <property type="match status" value="1"/>
</dbReference>
<reference evidence="14" key="1">
    <citation type="submission" date="2025-08" db="UniProtKB">
        <authorList>
            <consortium name="RefSeq"/>
        </authorList>
    </citation>
    <scope>IDENTIFICATION</scope>
</reference>
<keyword evidence="13" id="KW-1185">Reference proteome</keyword>
<keyword evidence="2 11" id="KW-0716">Sensory transduction</keyword>
<dbReference type="RefSeq" id="XP_030042568.1">
    <property type="nucleotide sequence ID" value="XM_030186708.1"/>
</dbReference>
<evidence type="ECO:0000256" key="8">
    <source>
        <dbReference type="ARBA" id="ARBA00023170"/>
    </source>
</evidence>
<comment type="subcellular location">
    <subcellularLocation>
        <location evidence="1 11">Cell membrane</location>
        <topology evidence="1 11">Multi-pass membrane protein</topology>
    </subcellularLocation>
</comment>
<evidence type="ECO:0000256" key="6">
    <source>
        <dbReference type="ARBA" id="ARBA00023040"/>
    </source>
</evidence>
<evidence type="ECO:0000256" key="3">
    <source>
        <dbReference type="ARBA" id="ARBA00022692"/>
    </source>
</evidence>
<keyword evidence="5 11" id="KW-1133">Transmembrane helix</keyword>
<evidence type="ECO:0000256" key="5">
    <source>
        <dbReference type="ARBA" id="ARBA00022989"/>
    </source>
</evidence>
<dbReference type="InParanoid" id="A0A6P7WQB8"/>
<organism evidence="13 14">
    <name type="scientific">Microcaecilia unicolor</name>
    <dbReference type="NCBI Taxonomy" id="1415580"/>
    <lineage>
        <taxon>Eukaryota</taxon>
        <taxon>Metazoa</taxon>
        <taxon>Chordata</taxon>
        <taxon>Craniata</taxon>
        <taxon>Vertebrata</taxon>
        <taxon>Euteleostomi</taxon>
        <taxon>Amphibia</taxon>
        <taxon>Gymnophiona</taxon>
        <taxon>Siphonopidae</taxon>
        <taxon>Microcaecilia</taxon>
    </lineage>
</organism>
<accession>A0A6P7WQB8</accession>
<gene>
    <name evidence="14" type="primary">LOC115457285</name>
</gene>